<evidence type="ECO:0000256" key="1">
    <source>
        <dbReference type="SAM" id="MobiDB-lite"/>
    </source>
</evidence>
<accession>M9MFX6</accession>
<sequence>MPEELNARPALGLGGVQKRIGGAAALPDHACLSQCPLSDRKATRPLENAPGLRVTERTSQAQRSLQRIDIWQTVSIAARVGGAGGQKGNVPNAVVSSSIREAAAEQS</sequence>
<proteinExistence type="predicted"/>
<dbReference type="EMBL" id="DF196778">
    <property type="protein sequence ID" value="GAC74722.1"/>
    <property type="molecule type" value="Genomic_DNA"/>
</dbReference>
<evidence type="ECO:0000313" key="3">
    <source>
        <dbReference type="Proteomes" id="UP000011976"/>
    </source>
</evidence>
<feature type="region of interest" description="Disordered" evidence="1">
    <location>
        <begin position="38"/>
        <end position="60"/>
    </location>
</feature>
<name>M9MFX6_PSEA3</name>
<gene>
    <name evidence="2" type="ORF">PANT_12d00107</name>
</gene>
<evidence type="ECO:0000313" key="2">
    <source>
        <dbReference type="EMBL" id="GAC74722.1"/>
    </source>
</evidence>
<organism evidence="2 3">
    <name type="scientific">Pseudozyma antarctica (strain T-34)</name>
    <name type="common">Yeast</name>
    <name type="synonym">Candida antarctica</name>
    <dbReference type="NCBI Taxonomy" id="1151754"/>
    <lineage>
        <taxon>Eukaryota</taxon>
        <taxon>Fungi</taxon>
        <taxon>Dikarya</taxon>
        <taxon>Basidiomycota</taxon>
        <taxon>Ustilaginomycotina</taxon>
        <taxon>Ustilaginomycetes</taxon>
        <taxon>Ustilaginales</taxon>
        <taxon>Ustilaginaceae</taxon>
        <taxon>Moesziomyces</taxon>
    </lineage>
</organism>
<dbReference type="Proteomes" id="UP000011976">
    <property type="component" value="Unassembled WGS sequence"/>
</dbReference>
<protein>
    <submittedName>
        <fullName evidence="2">Uncharacterized protein</fullName>
    </submittedName>
</protein>
<dbReference type="AlphaFoldDB" id="M9MFX6"/>
<reference evidence="3" key="1">
    <citation type="journal article" date="2013" name="Genome Announc.">
        <title>Genome sequence of the basidiomycetous yeast Pseudozyma antarctica T-34, a producer of the glycolipid biosurfactants mannosylerythritol lipids.</title>
        <authorList>
            <person name="Morita T."/>
            <person name="Koike H."/>
            <person name="Koyama Y."/>
            <person name="Hagiwara H."/>
            <person name="Ito E."/>
            <person name="Fukuoka T."/>
            <person name="Imura T."/>
            <person name="Machida M."/>
            <person name="Kitamoto D."/>
        </authorList>
    </citation>
    <scope>NUCLEOTIDE SEQUENCE [LARGE SCALE GENOMIC DNA]</scope>
    <source>
        <strain evidence="3">T-34</strain>
    </source>
</reference>